<organism evidence="5 6">
    <name type="scientific">Nocardioides pocheonensis</name>
    <dbReference type="NCBI Taxonomy" id="661485"/>
    <lineage>
        <taxon>Bacteria</taxon>
        <taxon>Bacillati</taxon>
        <taxon>Actinomycetota</taxon>
        <taxon>Actinomycetes</taxon>
        <taxon>Propionibacteriales</taxon>
        <taxon>Nocardioidaceae</taxon>
        <taxon>Nocardioides</taxon>
    </lineage>
</organism>
<dbReference type="SMART" id="SM00822">
    <property type="entry name" value="PKS_KR"/>
    <property type="match status" value="1"/>
</dbReference>
<dbReference type="SUPFAM" id="SSF51735">
    <property type="entry name" value="NAD(P)-binding Rossmann-fold domains"/>
    <property type="match status" value="1"/>
</dbReference>
<dbReference type="CDD" id="cd05233">
    <property type="entry name" value="SDR_c"/>
    <property type="match status" value="1"/>
</dbReference>
<dbReference type="Gene3D" id="3.40.50.720">
    <property type="entry name" value="NAD(P)-binding Rossmann-like Domain"/>
    <property type="match status" value="1"/>
</dbReference>
<dbReference type="InterPro" id="IPR002347">
    <property type="entry name" value="SDR_fam"/>
</dbReference>
<dbReference type="Pfam" id="PF00106">
    <property type="entry name" value="adh_short"/>
    <property type="match status" value="1"/>
</dbReference>
<evidence type="ECO:0000256" key="1">
    <source>
        <dbReference type="ARBA" id="ARBA00006484"/>
    </source>
</evidence>
<protein>
    <submittedName>
        <fullName evidence="5">SDR family oxidoreductase</fullName>
    </submittedName>
</protein>
<dbReference type="PRINTS" id="PR00080">
    <property type="entry name" value="SDRFAMILY"/>
</dbReference>
<name>A0A3N0GI28_9ACTN</name>
<evidence type="ECO:0000256" key="2">
    <source>
        <dbReference type="ARBA" id="ARBA00023002"/>
    </source>
</evidence>
<evidence type="ECO:0000259" key="4">
    <source>
        <dbReference type="SMART" id="SM00822"/>
    </source>
</evidence>
<evidence type="ECO:0000313" key="6">
    <source>
        <dbReference type="Proteomes" id="UP000279994"/>
    </source>
</evidence>
<accession>A0A3N0GI28</accession>
<dbReference type="InterPro" id="IPR020904">
    <property type="entry name" value="Sc_DH/Rdtase_CS"/>
</dbReference>
<dbReference type="PRINTS" id="PR00081">
    <property type="entry name" value="GDHRDH"/>
</dbReference>
<evidence type="ECO:0000313" key="5">
    <source>
        <dbReference type="EMBL" id="RNM11792.1"/>
    </source>
</evidence>
<comment type="similarity">
    <text evidence="1 3">Belongs to the short-chain dehydrogenases/reductases (SDR) family.</text>
</comment>
<gene>
    <name evidence="5" type="ORF">EFL26_21825</name>
</gene>
<dbReference type="OrthoDB" id="9775296at2"/>
<proteinExistence type="inferred from homology"/>
<dbReference type="PANTHER" id="PTHR24322:SF736">
    <property type="entry name" value="RETINOL DEHYDROGENASE 10"/>
    <property type="match status" value="1"/>
</dbReference>
<keyword evidence="2" id="KW-0560">Oxidoreductase</keyword>
<dbReference type="AlphaFoldDB" id="A0A3N0GI28"/>
<dbReference type="PROSITE" id="PS00061">
    <property type="entry name" value="ADH_SHORT"/>
    <property type="match status" value="1"/>
</dbReference>
<dbReference type="InterPro" id="IPR036291">
    <property type="entry name" value="NAD(P)-bd_dom_sf"/>
</dbReference>
<feature type="domain" description="Ketoreductase" evidence="4">
    <location>
        <begin position="53"/>
        <end position="229"/>
    </location>
</feature>
<comment type="caution">
    <text evidence="5">The sequence shown here is derived from an EMBL/GenBank/DDBJ whole genome shotgun (WGS) entry which is preliminary data.</text>
</comment>
<dbReference type="EMBL" id="RJSF01000047">
    <property type="protein sequence ID" value="RNM11792.1"/>
    <property type="molecule type" value="Genomic_DNA"/>
</dbReference>
<keyword evidence="6" id="KW-1185">Reference proteome</keyword>
<evidence type="ECO:0000256" key="3">
    <source>
        <dbReference type="RuleBase" id="RU000363"/>
    </source>
</evidence>
<sequence length="333" mass="36012">MPRPRSNVTNLRGWPGCCSQSRTQIESESEMRYACKGFHRMIQHLHERPIEGRVVAITGGARGIGLATARALAVADARIAIADLDAELAANVAIELGGEAFGVGVDVSDPAAFSAWLDDVEHRLGPLDVLINNAGIFTVGAIEDADQRLTDRLLAINLGAVIHGTREAVQRMKPRGTGHIINMASTGGRLAGARLAPYVASKFGVLGFSEAVALELRDTGVDISVILPHQCRTDMTLGIERLRGMPLIEPEDVADRIVETLQHPRFEVPVPKSIGRMLWLNQVLPFGARAAIFRAMKAHEVLERIDKSQRVSYETRLALVKPAAPPEATPPEG</sequence>
<dbReference type="Proteomes" id="UP000279994">
    <property type="component" value="Unassembled WGS sequence"/>
</dbReference>
<dbReference type="InterPro" id="IPR057326">
    <property type="entry name" value="KR_dom"/>
</dbReference>
<reference evidence="5 6" key="1">
    <citation type="submission" date="2018-11" db="EMBL/GenBank/DDBJ databases">
        <authorList>
            <person name="Li F."/>
        </authorList>
    </citation>
    <scope>NUCLEOTIDE SEQUENCE [LARGE SCALE GENOMIC DNA]</scope>
    <source>
        <strain evidence="5 6">Gsoil 818</strain>
    </source>
</reference>
<dbReference type="PANTHER" id="PTHR24322">
    <property type="entry name" value="PKSB"/>
    <property type="match status" value="1"/>
</dbReference>
<dbReference type="NCBIfam" id="NF005878">
    <property type="entry name" value="PRK07825.1"/>
    <property type="match status" value="1"/>
</dbReference>
<dbReference type="GO" id="GO:0016616">
    <property type="term" value="F:oxidoreductase activity, acting on the CH-OH group of donors, NAD or NADP as acceptor"/>
    <property type="evidence" value="ECO:0007669"/>
    <property type="project" value="TreeGrafter"/>
</dbReference>